<reference evidence="9" key="1">
    <citation type="submission" date="2020-09" db="EMBL/GenBank/DDBJ databases">
        <title>A novel bacterium of genus Hazenella, isolated from South China Sea.</title>
        <authorList>
            <person name="Huang H."/>
            <person name="Mo K."/>
            <person name="Hu Y."/>
        </authorList>
    </citation>
    <scope>NUCLEOTIDE SEQUENCE</scope>
    <source>
        <strain evidence="9">IB182357</strain>
    </source>
</reference>
<dbReference type="Pfam" id="PF00392">
    <property type="entry name" value="GntR"/>
    <property type="match status" value="1"/>
</dbReference>
<dbReference type="SUPFAM" id="SSF46785">
    <property type="entry name" value="Winged helix' DNA-binding domain"/>
    <property type="match status" value="1"/>
</dbReference>
<dbReference type="InterPro" id="IPR015424">
    <property type="entry name" value="PyrdxlP-dep_Trfase"/>
</dbReference>
<dbReference type="Proteomes" id="UP000661691">
    <property type="component" value="Unassembled WGS sequence"/>
</dbReference>
<comment type="similarity">
    <text evidence="2">In the C-terminal section; belongs to the class-I pyridoxal-phosphate-dependent aminotransferase family.</text>
</comment>
<dbReference type="GO" id="GO:0008483">
    <property type="term" value="F:transaminase activity"/>
    <property type="evidence" value="ECO:0007669"/>
    <property type="project" value="UniProtKB-KW"/>
</dbReference>
<keyword evidence="6" id="KW-0238">DNA-binding</keyword>
<evidence type="ECO:0000256" key="2">
    <source>
        <dbReference type="ARBA" id="ARBA00005384"/>
    </source>
</evidence>
<dbReference type="RefSeq" id="WP_191142867.1">
    <property type="nucleotide sequence ID" value="NZ_JACXAH010000047.1"/>
</dbReference>
<protein>
    <submittedName>
        <fullName evidence="9">PLP-dependent aminotransferase family protein</fullName>
    </submittedName>
</protein>
<dbReference type="GO" id="GO:0003700">
    <property type="term" value="F:DNA-binding transcription factor activity"/>
    <property type="evidence" value="ECO:0007669"/>
    <property type="project" value="InterPro"/>
</dbReference>
<dbReference type="GO" id="GO:0003677">
    <property type="term" value="F:DNA binding"/>
    <property type="evidence" value="ECO:0007669"/>
    <property type="project" value="UniProtKB-KW"/>
</dbReference>
<dbReference type="PANTHER" id="PTHR46577:SF1">
    <property type="entry name" value="HTH-TYPE TRANSCRIPTIONAL REGULATORY PROTEIN GABR"/>
    <property type="match status" value="1"/>
</dbReference>
<keyword evidence="10" id="KW-1185">Reference proteome</keyword>
<evidence type="ECO:0000256" key="3">
    <source>
        <dbReference type="ARBA" id="ARBA00022576"/>
    </source>
</evidence>
<evidence type="ECO:0000313" key="9">
    <source>
        <dbReference type="EMBL" id="MBD1373924.1"/>
    </source>
</evidence>
<proteinExistence type="inferred from homology"/>
<dbReference type="GO" id="GO:0030170">
    <property type="term" value="F:pyridoxal phosphate binding"/>
    <property type="evidence" value="ECO:0007669"/>
    <property type="project" value="InterPro"/>
</dbReference>
<dbReference type="AlphaFoldDB" id="A0A926N758"/>
<dbReference type="CDD" id="cd07377">
    <property type="entry name" value="WHTH_GntR"/>
    <property type="match status" value="1"/>
</dbReference>
<evidence type="ECO:0000256" key="1">
    <source>
        <dbReference type="ARBA" id="ARBA00001933"/>
    </source>
</evidence>
<evidence type="ECO:0000256" key="7">
    <source>
        <dbReference type="ARBA" id="ARBA00023163"/>
    </source>
</evidence>
<sequence length="440" mass="51249">MLKYTRLVEDIDQMIQTGEVGAGEKIPSIRTLSATYRCSKSTVLRALHELENKHLIYSIPKSGYYVVHKNFSVQQKHDGVIDFATSAPEWLQFPYQDFQHCINKAIDTYQQDLFIYGTPRGLPSLIQCMEKQLHAYQVFTNLKQIFITSGVQQALHILQLMPFPNRKQHILVEQPSYHLLMEMIDVHQTPVIGIKRSAFGIDLEELERIFREEDIKFFYTMPRFHNPLGTSLSRQEKEHIVRLAKQYDVYLVEDDHLADFEQDAKIDPLFSYDSDDRVIYLKSFSKIMFPGLRIGVAVLPAELVAVFQRFKTIVDIDSSMISQAALEIYLTSGMFSQHKQSIRQPYIRRAERLHHALADGIDYVSKSVSMHTHLVLPRQVNMNQLLKRLDDQNIKLESINENYIKTFERVKMLKINISNVDEERIEEGVQQIVTEINRWA</sequence>
<dbReference type="PANTHER" id="PTHR46577">
    <property type="entry name" value="HTH-TYPE TRANSCRIPTIONAL REGULATORY PROTEIN GABR"/>
    <property type="match status" value="1"/>
</dbReference>
<dbReference type="InterPro" id="IPR000524">
    <property type="entry name" value="Tscrpt_reg_HTH_GntR"/>
</dbReference>
<dbReference type="CDD" id="cd00609">
    <property type="entry name" value="AAT_like"/>
    <property type="match status" value="1"/>
</dbReference>
<dbReference type="EMBL" id="JACXAH010000047">
    <property type="protein sequence ID" value="MBD1373924.1"/>
    <property type="molecule type" value="Genomic_DNA"/>
</dbReference>
<keyword evidence="3 9" id="KW-0808">Transferase</keyword>
<dbReference type="InterPro" id="IPR036388">
    <property type="entry name" value="WH-like_DNA-bd_sf"/>
</dbReference>
<keyword evidence="4" id="KW-0663">Pyridoxal phosphate</keyword>
<evidence type="ECO:0000259" key="8">
    <source>
        <dbReference type="PROSITE" id="PS50949"/>
    </source>
</evidence>
<dbReference type="Gene3D" id="3.40.640.10">
    <property type="entry name" value="Type I PLP-dependent aspartate aminotransferase-like (Major domain)"/>
    <property type="match status" value="1"/>
</dbReference>
<evidence type="ECO:0000256" key="4">
    <source>
        <dbReference type="ARBA" id="ARBA00022898"/>
    </source>
</evidence>
<dbReference type="SMART" id="SM00345">
    <property type="entry name" value="HTH_GNTR"/>
    <property type="match status" value="1"/>
</dbReference>
<dbReference type="PROSITE" id="PS50949">
    <property type="entry name" value="HTH_GNTR"/>
    <property type="match status" value="1"/>
</dbReference>
<keyword evidence="3 9" id="KW-0032">Aminotransferase</keyword>
<feature type="domain" description="HTH gntR-type" evidence="8">
    <location>
        <begin position="1"/>
        <end position="69"/>
    </location>
</feature>
<accession>A0A926N758</accession>
<dbReference type="InterPro" id="IPR051446">
    <property type="entry name" value="HTH_trans_reg/aminotransferase"/>
</dbReference>
<organism evidence="9 10">
    <name type="scientific">Polycladospora coralii</name>
    <dbReference type="NCBI Taxonomy" id="2771432"/>
    <lineage>
        <taxon>Bacteria</taxon>
        <taxon>Bacillati</taxon>
        <taxon>Bacillota</taxon>
        <taxon>Bacilli</taxon>
        <taxon>Bacillales</taxon>
        <taxon>Thermoactinomycetaceae</taxon>
        <taxon>Polycladospora</taxon>
    </lineage>
</organism>
<name>A0A926N758_9BACL</name>
<comment type="caution">
    <text evidence="9">The sequence shown here is derived from an EMBL/GenBank/DDBJ whole genome shotgun (WGS) entry which is preliminary data.</text>
</comment>
<dbReference type="Gene3D" id="1.10.10.10">
    <property type="entry name" value="Winged helix-like DNA-binding domain superfamily/Winged helix DNA-binding domain"/>
    <property type="match status" value="1"/>
</dbReference>
<evidence type="ECO:0000256" key="6">
    <source>
        <dbReference type="ARBA" id="ARBA00023125"/>
    </source>
</evidence>
<evidence type="ECO:0000256" key="5">
    <source>
        <dbReference type="ARBA" id="ARBA00023015"/>
    </source>
</evidence>
<dbReference type="InterPro" id="IPR036390">
    <property type="entry name" value="WH_DNA-bd_sf"/>
</dbReference>
<dbReference type="Pfam" id="PF00155">
    <property type="entry name" value="Aminotran_1_2"/>
    <property type="match status" value="1"/>
</dbReference>
<comment type="cofactor">
    <cofactor evidence="1">
        <name>pyridoxal 5'-phosphate</name>
        <dbReference type="ChEBI" id="CHEBI:597326"/>
    </cofactor>
</comment>
<gene>
    <name evidence="9" type="ORF">IC620_16390</name>
</gene>
<dbReference type="InterPro" id="IPR015421">
    <property type="entry name" value="PyrdxlP-dep_Trfase_major"/>
</dbReference>
<dbReference type="SUPFAM" id="SSF53383">
    <property type="entry name" value="PLP-dependent transferases"/>
    <property type="match status" value="1"/>
</dbReference>
<dbReference type="InterPro" id="IPR004839">
    <property type="entry name" value="Aminotransferase_I/II_large"/>
</dbReference>
<evidence type="ECO:0000313" key="10">
    <source>
        <dbReference type="Proteomes" id="UP000661691"/>
    </source>
</evidence>
<keyword evidence="7" id="KW-0804">Transcription</keyword>
<keyword evidence="5" id="KW-0805">Transcription regulation</keyword>